<evidence type="ECO:0000313" key="8">
    <source>
        <dbReference type="Proteomes" id="UP000034680"/>
    </source>
</evidence>
<reference evidence="7 8" key="1">
    <citation type="submission" date="2015-05" db="EMBL/GenBank/DDBJ databases">
        <title>Distinctive expansion of gene families associated with plant cell wall degradation and secondary metabolism in the genomes of grapevine trunk pathogens.</title>
        <authorList>
            <person name="Lawrence D.P."/>
            <person name="Travadon R."/>
            <person name="Rolshausen P.E."/>
            <person name="Baumgartner K."/>
        </authorList>
    </citation>
    <scope>NUCLEOTIDE SEQUENCE [LARGE SCALE GENOMIC DNA]</scope>
    <source>
        <strain evidence="7">DA912</strain>
    </source>
</reference>
<feature type="compositionally biased region" description="Basic and acidic residues" evidence="6">
    <location>
        <begin position="298"/>
        <end position="322"/>
    </location>
</feature>
<evidence type="ECO:0000256" key="5">
    <source>
        <dbReference type="ARBA" id="ARBA00023004"/>
    </source>
</evidence>
<name>A0A0G2FYG1_9PEZI</name>
<dbReference type="Proteomes" id="UP000034680">
    <property type="component" value="Unassembled WGS sequence"/>
</dbReference>
<dbReference type="GO" id="GO:0016121">
    <property type="term" value="P:carotene catabolic process"/>
    <property type="evidence" value="ECO:0007669"/>
    <property type="project" value="TreeGrafter"/>
</dbReference>
<evidence type="ECO:0000256" key="2">
    <source>
        <dbReference type="ARBA" id="ARBA00006787"/>
    </source>
</evidence>
<keyword evidence="5" id="KW-0408">Iron</keyword>
<dbReference type="GO" id="GO:0046872">
    <property type="term" value="F:metal ion binding"/>
    <property type="evidence" value="ECO:0007669"/>
    <property type="project" value="UniProtKB-KW"/>
</dbReference>
<feature type="region of interest" description="Disordered" evidence="6">
    <location>
        <begin position="283"/>
        <end position="336"/>
    </location>
</feature>
<dbReference type="PANTHER" id="PTHR10543:SF89">
    <property type="entry name" value="CAROTENOID 9,10(9',10')-CLEAVAGE DIOXYGENASE 1"/>
    <property type="match status" value="1"/>
</dbReference>
<protein>
    <submittedName>
        <fullName evidence="7">Putative lignostilbene dioxygenase family protein</fullName>
    </submittedName>
</protein>
<dbReference type="PANTHER" id="PTHR10543">
    <property type="entry name" value="BETA-CAROTENE DIOXYGENASE"/>
    <property type="match status" value="1"/>
</dbReference>
<gene>
    <name evidence="7" type="ORF">UCDDA912_g00745</name>
</gene>
<keyword evidence="8" id="KW-1185">Reference proteome</keyword>
<reference evidence="7 8" key="2">
    <citation type="submission" date="2015-05" db="EMBL/GenBank/DDBJ databases">
        <authorList>
            <person name="Morales-Cruz A."/>
            <person name="Amrine K.C."/>
            <person name="Cantu D."/>
        </authorList>
    </citation>
    <scope>NUCLEOTIDE SEQUENCE [LARGE SCALE GENOMIC DNA]</scope>
    <source>
        <strain evidence="7">DA912</strain>
    </source>
</reference>
<keyword evidence="7" id="KW-0223">Dioxygenase</keyword>
<dbReference type="STRING" id="1214573.A0A0G2FYG1"/>
<dbReference type="OrthoDB" id="1069523at2759"/>
<dbReference type="AlphaFoldDB" id="A0A0G2FYG1"/>
<dbReference type="InterPro" id="IPR004294">
    <property type="entry name" value="Carotenoid_Oase"/>
</dbReference>
<evidence type="ECO:0000256" key="1">
    <source>
        <dbReference type="ARBA" id="ARBA00001954"/>
    </source>
</evidence>
<dbReference type="GO" id="GO:0010436">
    <property type="term" value="F:carotenoid dioxygenase activity"/>
    <property type="evidence" value="ECO:0007669"/>
    <property type="project" value="TreeGrafter"/>
</dbReference>
<comment type="cofactor">
    <cofactor evidence="1">
        <name>Fe(2+)</name>
        <dbReference type="ChEBI" id="CHEBI:29033"/>
    </cofactor>
</comment>
<comment type="caution">
    <text evidence="7">The sequence shown here is derived from an EMBL/GenBank/DDBJ whole genome shotgun (WGS) entry which is preliminary data.</text>
</comment>
<keyword evidence="3" id="KW-0479">Metal-binding</keyword>
<evidence type="ECO:0000256" key="3">
    <source>
        <dbReference type="ARBA" id="ARBA00022723"/>
    </source>
</evidence>
<sequence>MGNDPTADINILYWGSNLLATSERGLPYAVGPDTLSRTGCDPFGDQVKAKTFTAQPKVDPYANELVTWRYEAKGLGTPDVCVYMVDPQGKPSGFPVAPRHPNSLEHPGWKPGEVRRYTWNNGLVIHTGGAWEDEDGNLKLESHFVVSNVVSNVVFTFGNPPGIKYPEEPTGDWVRWTINLPQPAEMRLPDPDVAVTGPGRLPQDGRALRIVYLAACDAGRTSGRRFGFDSVVKLDAETREAAIFEPAEPVLVPRSDDAPEGDGCVIFWCDSPSVPKDEIVFPDTNDFTKPVHAQPRARQTDTELEPREAAAEVDKVGQRRGPEYPGGADPGVDERL</sequence>
<evidence type="ECO:0000256" key="6">
    <source>
        <dbReference type="SAM" id="MobiDB-lite"/>
    </source>
</evidence>
<proteinExistence type="inferred from homology"/>
<evidence type="ECO:0000313" key="7">
    <source>
        <dbReference type="EMBL" id="KKY39187.1"/>
    </source>
</evidence>
<comment type="similarity">
    <text evidence="2">Belongs to the carotenoid oxygenase family.</text>
</comment>
<accession>A0A0G2FYG1</accession>
<keyword evidence="4" id="KW-0560">Oxidoreductase</keyword>
<organism evidence="7 8">
    <name type="scientific">Diaporthe ampelina</name>
    <dbReference type="NCBI Taxonomy" id="1214573"/>
    <lineage>
        <taxon>Eukaryota</taxon>
        <taxon>Fungi</taxon>
        <taxon>Dikarya</taxon>
        <taxon>Ascomycota</taxon>
        <taxon>Pezizomycotina</taxon>
        <taxon>Sordariomycetes</taxon>
        <taxon>Sordariomycetidae</taxon>
        <taxon>Diaporthales</taxon>
        <taxon>Diaporthaceae</taxon>
        <taxon>Diaporthe</taxon>
    </lineage>
</organism>
<dbReference type="Pfam" id="PF03055">
    <property type="entry name" value="RPE65"/>
    <property type="match status" value="1"/>
</dbReference>
<evidence type="ECO:0000256" key="4">
    <source>
        <dbReference type="ARBA" id="ARBA00023002"/>
    </source>
</evidence>
<dbReference type="EMBL" id="LCUC01000030">
    <property type="protein sequence ID" value="KKY39187.1"/>
    <property type="molecule type" value="Genomic_DNA"/>
</dbReference>